<evidence type="ECO:0000259" key="6">
    <source>
        <dbReference type="PROSITE" id="PS50011"/>
    </source>
</evidence>
<dbReference type="SUPFAM" id="SSF56112">
    <property type="entry name" value="Protein kinase-like (PK-like)"/>
    <property type="match status" value="1"/>
</dbReference>
<dbReference type="Proteomes" id="UP000005238">
    <property type="component" value="Unassembled WGS sequence"/>
</dbReference>
<sequence length="356" mass="39336">MKDALAMASNCNRSGLALDFPQDEYSLMFPPSPEHSPSGSSSCNSWVSGAASPAPSAKSSSSSSAHSPETKTKKWVRKEKIGQGAQGSIYRCEETKTGRDVAVKVIWTRELSPAAVEAVKREVKTMKRVRHRHLVRYLQATEKKQSELRIYMEFAPGVVGCVSLVGGLKGTPHWMAPEVIRQQNMEDGGNHERWFRADVWSLGCAVLEMITGHSPWQQYSNPLTAMYQIVSSDHTPTIPADVPEETASFLKLCLQRNPEHRATIKQLLAHPTSARPRERVGVPSNKISSETSAASNSQIEAAWGDEETNRFDDHQPGHKRQTSVHELGSRKHHGAENACNPFTRNVCQIETTTEAA</sequence>
<dbReference type="GO" id="GO:0005524">
    <property type="term" value="F:ATP binding"/>
    <property type="evidence" value="ECO:0007669"/>
    <property type="project" value="UniProtKB-KW"/>
</dbReference>
<dbReference type="InParanoid" id="H3HEG0"/>
<dbReference type="HOGENOM" id="CLU_000288_63_23_1"/>
<dbReference type="VEuPathDB" id="FungiDB:KRP23_13687"/>
<feature type="domain" description="Protein kinase" evidence="6">
    <location>
        <begin position="1"/>
        <end position="273"/>
    </location>
</feature>
<dbReference type="InterPro" id="IPR050538">
    <property type="entry name" value="MAP_kinase_kinase_kinase"/>
</dbReference>
<dbReference type="PROSITE" id="PS50011">
    <property type="entry name" value="PROTEIN_KINASE_DOM"/>
    <property type="match status" value="1"/>
</dbReference>
<reference evidence="7" key="2">
    <citation type="submission" date="2015-06" db="UniProtKB">
        <authorList>
            <consortium name="EnsemblProtists"/>
        </authorList>
    </citation>
    <scope>IDENTIFICATION</scope>
    <source>
        <strain evidence="7">Pr102</strain>
    </source>
</reference>
<dbReference type="PANTHER" id="PTHR48016">
    <property type="entry name" value="MAP KINASE KINASE KINASE SSK2-RELATED-RELATED"/>
    <property type="match status" value="1"/>
</dbReference>
<evidence type="ECO:0000313" key="8">
    <source>
        <dbReference type="Proteomes" id="UP000005238"/>
    </source>
</evidence>
<dbReference type="GO" id="GO:0004672">
    <property type="term" value="F:protein kinase activity"/>
    <property type="evidence" value="ECO:0007669"/>
    <property type="project" value="InterPro"/>
</dbReference>
<dbReference type="AlphaFoldDB" id="H3HEG0"/>
<keyword evidence="8" id="KW-1185">Reference proteome</keyword>
<evidence type="ECO:0000256" key="2">
    <source>
        <dbReference type="ARBA" id="ARBA00022741"/>
    </source>
</evidence>
<organism evidence="7 8">
    <name type="scientific">Phytophthora ramorum</name>
    <name type="common">Sudden oak death agent</name>
    <dbReference type="NCBI Taxonomy" id="164328"/>
    <lineage>
        <taxon>Eukaryota</taxon>
        <taxon>Sar</taxon>
        <taxon>Stramenopiles</taxon>
        <taxon>Oomycota</taxon>
        <taxon>Peronosporomycetes</taxon>
        <taxon>Peronosporales</taxon>
        <taxon>Peronosporaceae</taxon>
        <taxon>Phytophthora</taxon>
    </lineage>
</organism>
<feature type="compositionally biased region" description="Polar residues" evidence="5">
    <location>
        <begin position="285"/>
        <end position="299"/>
    </location>
</feature>
<dbReference type="EnsemblProtists" id="Phyra97146">
    <property type="protein sequence ID" value="Phyra97146"/>
    <property type="gene ID" value="Phyra97146"/>
</dbReference>
<protein>
    <recommendedName>
        <fullName evidence="6">Protein kinase domain-containing protein</fullName>
    </recommendedName>
</protein>
<feature type="region of interest" description="Disordered" evidence="5">
    <location>
        <begin position="270"/>
        <end position="338"/>
    </location>
</feature>
<keyword evidence="1" id="KW-0808">Transferase</keyword>
<feature type="region of interest" description="Disordered" evidence="5">
    <location>
        <begin position="26"/>
        <end position="78"/>
    </location>
</feature>
<name>H3HEG0_PHYRM</name>
<evidence type="ECO:0000256" key="1">
    <source>
        <dbReference type="ARBA" id="ARBA00022679"/>
    </source>
</evidence>
<feature type="compositionally biased region" description="Basic and acidic residues" evidence="5">
    <location>
        <begin position="307"/>
        <end position="316"/>
    </location>
</feature>
<dbReference type="InterPro" id="IPR011009">
    <property type="entry name" value="Kinase-like_dom_sf"/>
</dbReference>
<dbReference type="InterPro" id="IPR000719">
    <property type="entry name" value="Prot_kinase_dom"/>
</dbReference>
<dbReference type="eggNOG" id="KOG0198">
    <property type="taxonomic scope" value="Eukaryota"/>
</dbReference>
<keyword evidence="2" id="KW-0547">Nucleotide-binding</keyword>
<evidence type="ECO:0000256" key="4">
    <source>
        <dbReference type="ARBA" id="ARBA00022840"/>
    </source>
</evidence>
<accession>H3HEG0</accession>
<dbReference type="Pfam" id="PF00069">
    <property type="entry name" value="Pkinase"/>
    <property type="match status" value="2"/>
</dbReference>
<proteinExistence type="predicted"/>
<evidence type="ECO:0000313" key="7">
    <source>
        <dbReference type="EnsemblProtists" id="Phyra97146"/>
    </source>
</evidence>
<evidence type="ECO:0000256" key="3">
    <source>
        <dbReference type="ARBA" id="ARBA00022777"/>
    </source>
</evidence>
<evidence type="ECO:0000256" key="5">
    <source>
        <dbReference type="SAM" id="MobiDB-lite"/>
    </source>
</evidence>
<keyword evidence="3" id="KW-0418">Kinase</keyword>
<feature type="compositionally biased region" description="Low complexity" evidence="5">
    <location>
        <begin position="35"/>
        <end position="67"/>
    </location>
</feature>
<dbReference type="STRING" id="164328.H3HEG0"/>
<reference evidence="8" key="1">
    <citation type="journal article" date="2006" name="Science">
        <title>Phytophthora genome sequences uncover evolutionary origins and mechanisms of pathogenesis.</title>
        <authorList>
            <person name="Tyler B.M."/>
            <person name="Tripathy S."/>
            <person name="Zhang X."/>
            <person name="Dehal P."/>
            <person name="Jiang R.H."/>
            <person name="Aerts A."/>
            <person name="Arredondo F.D."/>
            <person name="Baxter L."/>
            <person name="Bensasson D."/>
            <person name="Beynon J.L."/>
            <person name="Chapman J."/>
            <person name="Damasceno C.M."/>
            <person name="Dorrance A.E."/>
            <person name="Dou D."/>
            <person name="Dickerman A.W."/>
            <person name="Dubchak I.L."/>
            <person name="Garbelotto M."/>
            <person name="Gijzen M."/>
            <person name="Gordon S.G."/>
            <person name="Govers F."/>
            <person name="Grunwald N.J."/>
            <person name="Huang W."/>
            <person name="Ivors K.L."/>
            <person name="Jones R.W."/>
            <person name="Kamoun S."/>
            <person name="Krampis K."/>
            <person name="Lamour K.H."/>
            <person name="Lee M.K."/>
            <person name="McDonald W.H."/>
            <person name="Medina M."/>
            <person name="Meijer H.J."/>
            <person name="Nordberg E.K."/>
            <person name="Maclean D.J."/>
            <person name="Ospina-Giraldo M.D."/>
            <person name="Morris P.F."/>
            <person name="Phuntumart V."/>
            <person name="Putnam N.H."/>
            <person name="Rash S."/>
            <person name="Rose J.K."/>
            <person name="Sakihama Y."/>
            <person name="Salamov A.A."/>
            <person name="Savidor A."/>
            <person name="Scheuring C.F."/>
            <person name="Smith B.M."/>
            <person name="Sobral B.W."/>
            <person name="Terry A."/>
            <person name="Torto-Alalibo T.A."/>
            <person name="Win J."/>
            <person name="Xu Z."/>
            <person name="Zhang H."/>
            <person name="Grigoriev I.V."/>
            <person name="Rokhsar D.S."/>
            <person name="Boore J.L."/>
        </authorList>
    </citation>
    <scope>NUCLEOTIDE SEQUENCE [LARGE SCALE GENOMIC DNA]</scope>
    <source>
        <strain evidence="8">Pr102</strain>
    </source>
</reference>
<dbReference type="Gene3D" id="1.10.510.10">
    <property type="entry name" value="Transferase(Phosphotransferase) domain 1"/>
    <property type="match status" value="2"/>
</dbReference>
<dbReference type="VEuPathDB" id="FungiDB:KRP22_8342"/>
<keyword evidence="4" id="KW-0067">ATP-binding</keyword>
<dbReference type="PANTHER" id="PTHR48016:SF56">
    <property type="entry name" value="MAPKK KINASE"/>
    <property type="match status" value="1"/>
</dbReference>
<dbReference type="EMBL" id="DS566258">
    <property type="status" value="NOT_ANNOTATED_CDS"/>
    <property type="molecule type" value="Genomic_DNA"/>
</dbReference>